<reference evidence="16" key="1">
    <citation type="submission" date="2023-03" db="EMBL/GenBank/DDBJ databases">
        <title>Near-Complete genome sequence of Lipomyces tetrasporous NRRL Y-64009, an oleaginous yeast capable of growing on lignocellulosic hydrolysates.</title>
        <authorList>
            <consortium name="Lawrence Berkeley National Laboratory"/>
            <person name="Jagtap S.S."/>
            <person name="Liu J.-J."/>
            <person name="Walukiewicz H.E."/>
            <person name="Pangilinan J."/>
            <person name="Lipzen A."/>
            <person name="Ahrendt S."/>
            <person name="Koriabine M."/>
            <person name="Cobaugh K."/>
            <person name="Salamov A."/>
            <person name="Yoshinaga Y."/>
            <person name="Ng V."/>
            <person name="Daum C."/>
            <person name="Grigoriev I.V."/>
            <person name="Slininger P.J."/>
            <person name="Dien B.S."/>
            <person name="Jin Y.-S."/>
            <person name="Rao C.V."/>
        </authorList>
    </citation>
    <scope>NUCLEOTIDE SEQUENCE</scope>
    <source>
        <strain evidence="16">NRRL Y-64009</strain>
    </source>
</reference>
<comment type="caution">
    <text evidence="16">The sequence shown here is derived from an EMBL/GenBank/DDBJ whole genome shotgun (WGS) entry which is preliminary data.</text>
</comment>
<dbReference type="FunFam" id="1.20.1440.340:FF:000003">
    <property type="entry name" value="GAL1p Galactokinase"/>
    <property type="match status" value="1"/>
</dbReference>
<keyword evidence="7" id="KW-0418">Kinase</keyword>
<dbReference type="AlphaFoldDB" id="A0AAD7R0M4"/>
<evidence type="ECO:0000256" key="1">
    <source>
        <dbReference type="ARBA" id="ARBA00004947"/>
    </source>
</evidence>
<evidence type="ECO:0000259" key="14">
    <source>
        <dbReference type="Pfam" id="PF08544"/>
    </source>
</evidence>
<evidence type="ECO:0000256" key="10">
    <source>
        <dbReference type="ARBA" id="ARBA00023277"/>
    </source>
</evidence>
<evidence type="ECO:0000259" key="13">
    <source>
        <dbReference type="Pfam" id="PF00288"/>
    </source>
</evidence>
<dbReference type="NCBIfam" id="TIGR00131">
    <property type="entry name" value="gal_kin"/>
    <property type="match status" value="1"/>
</dbReference>
<dbReference type="InterPro" id="IPR020568">
    <property type="entry name" value="Ribosomal_Su5_D2-typ_SF"/>
</dbReference>
<dbReference type="PRINTS" id="PR00473">
    <property type="entry name" value="GALCTOKINASE"/>
</dbReference>
<dbReference type="InterPro" id="IPR006204">
    <property type="entry name" value="GHMP_kinase_N_dom"/>
</dbReference>
<dbReference type="InterPro" id="IPR036554">
    <property type="entry name" value="GHMP_kinase_C_sf"/>
</dbReference>
<dbReference type="GO" id="GO:0004335">
    <property type="term" value="F:galactokinase activity"/>
    <property type="evidence" value="ECO:0007669"/>
    <property type="project" value="UniProtKB-EC"/>
</dbReference>
<dbReference type="InterPro" id="IPR000705">
    <property type="entry name" value="Galactokinase"/>
</dbReference>
<keyword evidence="17" id="KW-1185">Reference proteome</keyword>
<evidence type="ECO:0000313" key="17">
    <source>
        <dbReference type="Proteomes" id="UP001217417"/>
    </source>
</evidence>
<evidence type="ECO:0000256" key="12">
    <source>
        <dbReference type="ARBA" id="ARBA00049538"/>
    </source>
</evidence>
<dbReference type="PROSITE" id="PS00106">
    <property type="entry name" value="GALACTOKINASE"/>
    <property type="match status" value="1"/>
</dbReference>
<gene>
    <name evidence="16" type="ORF">POJ06DRAFT_241851</name>
</gene>
<dbReference type="Pfam" id="PF08544">
    <property type="entry name" value="GHMP_kinases_C"/>
    <property type="match status" value="1"/>
</dbReference>
<comment type="pathway">
    <text evidence="1">Carbohydrate metabolism; galactose metabolism.</text>
</comment>
<accession>A0AAD7R0M4</accession>
<dbReference type="InterPro" id="IPR019741">
    <property type="entry name" value="Galactokinase_CS"/>
</dbReference>
<keyword evidence="9" id="KW-0299">Galactose metabolism</keyword>
<dbReference type="Gene3D" id="3.30.70.3170">
    <property type="match status" value="1"/>
</dbReference>
<evidence type="ECO:0000259" key="15">
    <source>
        <dbReference type="Pfam" id="PF10509"/>
    </source>
</evidence>
<feature type="domain" description="Galactokinase N-terminal" evidence="15">
    <location>
        <begin position="62"/>
        <end position="109"/>
    </location>
</feature>
<dbReference type="RefSeq" id="XP_056046877.1">
    <property type="nucleotide sequence ID" value="XM_056186158.1"/>
</dbReference>
<evidence type="ECO:0000256" key="8">
    <source>
        <dbReference type="ARBA" id="ARBA00022840"/>
    </source>
</evidence>
<evidence type="ECO:0000313" key="16">
    <source>
        <dbReference type="EMBL" id="KAJ8103427.1"/>
    </source>
</evidence>
<sequence>MSPSYVSTTTTSTITTASPQTLEIDAIDDAASYVPVISSLSSVYSASALPAQEGRWASLVACFKQFYPAEDLTFIARSPGRVNLIGEHIDYSLFDVLPMAITQDVLIAVHVGDTDGKLVLNNTDPHFPSRTFNVADLKDIEIDATVHEWSNYFLAGVKGAFSLLPSAEIPSMHCVIDGRIPTGAGLSSSSAFVCASLLAIATAVKAAASPSSTTFANAVTKSDLVQSAIVSERHVGVNSGGMDQSASVFGVPGHALRVQFYPQLKASPVAFQSDDFAFVIANTLVVADKHVTGPIHYNLRVVETTVAAEILAKQCGLGPLPIRDGFGGTLRGVVEAFKARGVDMTGVMDKVKQVFSKQEGYTLAETAELLGQSELEITKKYMTRFPVRFERFQFRARALHVLDEARRVEKFCELLAHAPADRSGDDAEEKYLQDLASIMTASHKSCRALFDCSCEELDELVGLAVANGAYGSRLTGAGWGGATVSLVRKDKANDFVQCLKEEYYSKRYPGISEDKMNDAICITEPGLGSAVVVGNYSA</sequence>
<keyword evidence="10" id="KW-0119">Carbohydrate metabolism</keyword>
<name>A0AAD7R0M4_9ASCO</name>
<evidence type="ECO:0000256" key="4">
    <source>
        <dbReference type="ARBA" id="ARBA00019487"/>
    </source>
</evidence>
<protein>
    <recommendedName>
        <fullName evidence="4">Galactokinase</fullName>
        <ecNumber evidence="3">2.7.1.6</ecNumber>
    </recommendedName>
    <alternativeName>
        <fullName evidence="11">Galactose kinase</fullName>
    </alternativeName>
</protein>
<comment type="similarity">
    <text evidence="2">Belongs to the GHMP kinase family. GalK subfamily.</text>
</comment>
<keyword evidence="16" id="KW-0689">Ribosomal protein</keyword>
<dbReference type="EC" id="2.7.1.6" evidence="3"/>
<keyword evidence="8" id="KW-0067">ATP-binding</keyword>
<evidence type="ECO:0000256" key="3">
    <source>
        <dbReference type="ARBA" id="ARBA00012315"/>
    </source>
</evidence>
<dbReference type="Gene3D" id="3.30.230.10">
    <property type="match status" value="1"/>
</dbReference>
<dbReference type="InterPro" id="IPR006206">
    <property type="entry name" value="Mevalonate/galactokinase"/>
</dbReference>
<dbReference type="PANTHER" id="PTHR10457:SF7">
    <property type="entry name" value="GALACTOKINASE-RELATED"/>
    <property type="match status" value="1"/>
</dbReference>
<evidence type="ECO:0000256" key="7">
    <source>
        <dbReference type="ARBA" id="ARBA00022777"/>
    </source>
</evidence>
<dbReference type="GO" id="GO:0005840">
    <property type="term" value="C:ribosome"/>
    <property type="evidence" value="ECO:0007669"/>
    <property type="project" value="UniProtKB-KW"/>
</dbReference>
<proteinExistence type="inferred from homology"/>
<dbReference type="InterPro" id="IPR006203">
    <property type="entry name" value="GHMP_knse_ATP-bd_CS"/>
</dbReference>
<dbReference type="GO" id="GO:0005829">
    <property type="term" value="C:cytosol"/>
    <property type="evidence" value="ECO:0007669"/>
    <property type="project" value="TreeGrafter"/>
</dbReference>
<keyword evidence="16" id="KW-0687">Ribonucleoprotein</keyword>
<dbReference type="InterPro" id="IPR013750">
    <property type="entry name" value="GHMP_kinase_C_dom"/>
</dbReference>
<dbReference type="GO" id="GO:0006012">
    <property type="term" value="P:galactose metabolic process"/>
    <property type="evidence" value="ECO:0007669"/>
    <property type="project" value="UniProtKB-KW"/>
</dbReference>
<dbReference type="InterPro" id="IPR019539">
    <property type="entry name" value="GalKase_N"/>
</dbReference>
<dbReference type="SUPFAM" id="SSF54211">
    <property type="entry name" value="Ribosomal protein S5 domain 2-like"/>
    <property type="match status" value="1"/>
</dbReference>
<keyword evidence="6" id="KW-0547">Nucleotide-binding</keyword>
<dbReference type="SUPFAM" id="SSF55060">
    <property type="entry name" value="GHMP Kinase, C-terminal domain"/>
    <property type="match status" value="1"/>
</dbReference>
<dbReference type="Proteomes" id="UP001217417">
    <property type="component" value="Unassembled WGS sequence"/>
</dbReference>
<feature type="domain" description="GHMP kinase C-terminal" evidence="14">
    <location>
        <begin position="433"/>
        <end position="504"/>
    </location>
</feature>
<feature type="domain" description="GHMP kinase N-terminal" evidence="13">
    <location>
        <begin position="159"/>
        <end position="250"/>
    </location>
</feature>
<dbReference type="PROSITE" id="PS00627">
    <property type="entry name" value="GHMP_KINASES_ATP"/>
    <property type="match status" value="1"/>
</dbReference>
<evidence type="ECO:0000256" key="9">
    <source>
        <dbReference type="ARBA" id="ARBA00023144"/>
    </source>
</evidence>
<dbReference type="Pfam" id="PF00288">
    <property type="entry name" value="GHMP_kinases_N"/>
    <property type="match status" value="1"/>
</dbReference>
<dbReference type="GeneID" id="80881324"/>
<comment type="catalytic activity">
    <reaction evidence="12">
        <text>alpha-D-galactose + ATP = alpha-D-galactose 1-phosphate + ADP + H(+)</text>
        <dbReference type="Rhea" id="RHEA:13553"/>
        <dbReference type="ChEBI" id="CHEBI:15378"/>
        <dbReference type="ChEBI" id="CHEBI:28061"/>
        <dbReference type="ChEBI" id="CHEBI:30616"/>
        <dbReference type="ChEBI" id="CHEBI:58336"/>
        <dbReference type="ChEBI" id="CHEBI:456216"/>
        <dbReference type="EC" id="2.7.1.6"/>
    </reaction>
    <physiologicalReaction direction="left-to-right" evidence="12">
        <dbReference type="Rhea" id="RHEA:13554"/>
    </physiologicalReaction>
</comment>
<dbReference type="Pfam" id="PF10509">
    <property type="entry name" value="GalKase_gal_bdg"/>
    <property type="match status" value="1"/>
</dbReference>
<dbReference type="PRINTS" id="PR00959">
    <property type="entry name" value="MEVGALKINASE"/>
</dbReference>
<evidence type="ECO:0000256" key="5">
    <source>
        <dbReference type="ARBA" id="ARBA00022679"/>
    </source>
</evidence>
<dbReference type="PANTHER" id="PTHR10457">
    <property type="entry name" value="MEVALONATE KINASE/GALACTOKINASE"/>
    <property type="match status" value="1"/>
</dbReference>
<dbReference type="PIRSF" id="PIRSF000530">
    <property type="entry name" value="Galactokinase"/>
    <property type="match status" value="1"/>
</dbReference>
<evidence type="ECO:0000256" key="6">
    <source>
        <dbReference type="ARBA" id="ARBA00022741"/>
    </source>
</evidence>
<organism evidence="16 17">
    <name type="scientific">Lipomyces tetrasporus</name>
    <dbReference type="NCBI Taxonomy" id="54092"/>
    <lineage>
        <taxon>Eukaryota</taxon>
        <taxon>Fungi</taxon>
        <taxon>Dikarya</taxon>
        <taxon>Ascomycota</taxon>
        <taxon>Saccharomycotina</taxon>
        <taxon>Lipomycetes</taxon>
        <taxon>Lipomycetales</taxon>
        <taxon>Lipomycetaceae</taxon>
        <taxon>Lipomyces</taxon>
    </lineage>
</organism>
<keyword evidence="5" id="KW-0808">Transferase</keyword>
<dbReference type="InterPro" id="IPR014721">
    <property type="entry name" value="Ribsml_uS5_D2-typ_fold_subgr"/>
</dbReference>
<dbReference type="EMBL" id="JARPMG010000001">
    <property type="protein sequence ID" value="KAJ8103427.1"/>
    <property type="molecule type" value="Genomic_DNA"/>
</dbReference>
<evidence type="ECO:0000256" key="11">
    <source>
        <dbReference type="ARBA" id="ARBA00029590"/>
    </source>
</evidence>
<dbReference type="Gene3D" id="1.20.1440.340">
    <property type="match status" value="1"/>
</dbReference>
<dbReference type="GO" id="GO:0005524">
    <property type="term" value="F:ATP binding"/>
    <property type="evidence" value="ECO:0007669"/>
    <property type="project" value="UniProtKB-KW"/>
</dbReference>
<evidence type="ECO:0000256" key="2">
    <source>
        <dbReference type="ARBA" id="ARBA00006566"/>
    </source>
</evidence>